<name>A0A8S5V482_9CAUD</name>
<accession>A0A8S5V482</accession>
<reference evidence="1" key="1">
    <citation type="journal article" date="2021" name="Proc. Natl. Acad. Sci. U.S.A.">
        <title>A Catalog of Tens of Thousands of Viruses from Human Metagenomes Reveals Hidden Associations with Chronic Diseases.</title>
        <authorList>
            <person name="Tisza M.J."/>
            <person name="Buck C.B."/>
        </authorList>
    </citation>
    <scope>NUCLEOTIDE SEQUENCE</scope>
    <source>
        <strain evidence="1">CtNHg2</strain>
    </source>
</reference>
<proteinExistence type="predicted"/>
<protein>
    <submittedName>
        <fullName evidence="1">Uncharacterized protein</fullName>
    </submittedName>
</protein>
<dbReference type="EMBL" id="BK016194">
    <property type="protein sequence ID" value="DAG01553.1"/>
    <property type="molecule type" value="Genomic_DNA"/>
</dbReference>
<organism evidence="1">
    <name type="scientific">Siphoviridae sp. ctNHg2</name>
    <dbReference type="NCBI Taxonomy" id="2825467"/>
    <lineage>
        <taxon>Viruses</taxon>
        <taxon>Duplodnaviria</taxon>
        <taxon>Heunggongvirae</taxon>
        <taxon>Uroviricota</taxon>
        <taxon>Caudoviricetes</taxon>
    </lineage>
</organism>
<evidence type="ECO:0000313" key="1">
    <source>
        <dbReference type="EMBL" id="DAG01553.1"/>
    </source>
</evidence>
<sequence>MSLDQSYYSEKRMHGAHATLRFKLVDENF</sequence>